<proteinExistence type="inferred from homology"/>
<feature type="compositionally biased region" description="Basic residues" evidence="7">
    <location>
        <begin position="538"/>
        <end position="560"/>
    </location>
</feature>
<dbReference type="InterPro" id="IPR022684">
    <property type="entry name" value="Calpain_cysteine_protease"/>
</dbReference>
<name>A0A0A2V2N2_PARBA</name>
<evidence type="ECO:0000256" key="1">
    <source>
        <dbReference type="ARBA" id="ARBA00007623"/>
    </source>
</evidence>
<dbReference type="Proteomes" id="UP000002059">
    <property type="component" value="Partially assembled WGS sequence"/>
</dbReference>
<dbReference type="OrthoDB" id="424753at2759"/>
<dbReference type="GO" id="GO:0004198">
    <property type="term" value="F:calcium-dependent cysteine-type endopeptidase activity"/>
    <property type="evidence" value="ECO:0007669"/>
    <property type="project" value="InterPro"/>
</dbReference>
<dbReference type="EMBL" id="KN293993">
    <property type="protein sequence ID" value="KGQ02051.1"/>
    <property type="molecule type" value="Genomic_DNA"/>
</dbReference>
<dbReference type="HOGENOM" id="CLU_006072_3_3_1"/>
<reference evidence="9 10" key="1">
    <citation type="journal article" date="2011" name="PLoS Genet.">
        <title>Comparative genomic analysis of human fungal pathogens causing paracoccidioidomycosis.</title>
        <authorList>
            <person name="Desjardins C.A."/>
            <person name="Champion M.D."/>
            <person name="Holder J.W."/>
            <person name="Muszewska A."/>
            <person name="Goldberg J."/>
            <person name="Bailao A.M."/>
            <person name="Brigido M.M."/>
            <person name="Ferreira M.E."/>
            <person name="Garcia A.M."/>
            <person name="Grynberg M."/>
            <person name="Gujja S."/>
            <person name="Heiman D.I."/>
            <person name="Henn M.R."/>
            <person name="Kodira C.D."/>
            <person name="Leon-Narvaez H."/>
            <person name="Longo L.V."/>
            <person name="Ma L.J."/>
            <person name="Malavazi I."/>
            <person name="Matsuo A.L."/>
            <person name="Morais F.V."/>
            <person name="Pereira M."/>
            <person name="Rodriguez-Brito S."/>
            <person name="Sakthikumar S."/>
            <person name="Salem-Izacc S.M."/>
            <person name="Sykes S.M."/>
            <person name="Teixeira M.M."/>
            <person name="Vallejo M.C."/>
            <person name="Walter M.E."/>
            <person name="Yandava C."/>
            <person name="Young S."/>
            <person name="Zeng Q."/>
            <person name="Zucker J."/>
            <person name="Felipe M.S."/>
            <person name="Goldman G.H."/>
            <person name="Haas B.J."/>
            <person name="McEwen J.G."/>
            <person name="Nino-Vega G."/>
            <person name="Puccia R."/>
            <person name="San-Blas G."/>
            <person name="Soares C.M."/>
            <person name="Birren B.W."/>
            <person name="Cuomo C.A."/>
        </authorList>
    </citation>
    <scope>NUCLEOTIDE SEQUENCE [LARGE SCALE GENOMIC DNA]</scope>
    <source>
        <strain evidence="10">ATCC MYA-826 / Pb01</strain>
    </source>
</reference>
<feature type="active site" evidence="5 6">
    <location>
        <position position="311"/>
    </location>
</feature>
<dbReference type="OMA" id="GMHECHA"/>
<dbReference type="SMART" id="SM00230">
    <property type="entry name" value="CysPc"/>
    <property type="match status" value="1"/>
</dbReference>
<keyword evidence="10" id="KW-1185">Reference proteome</keyword>
<dbReference type="GeneID" id="9100218"/>
<feature type="active site" evidence="5 6">
    <location>
        <position position="331"/>
    </location>
</feature>
<evidence type="ECO:0000313" key="9">
    <source>
        <dbReference type="EMBL" id="KGQ02051.1"/>
    </source>
</evidence>
<feature type="region of interest" description="Disordered" evidence="7">
    <location>
        <begin position="524"/>
        <end position="606"/>
    </location>
</feature>
<keyword evidence="3 6" id="KW-0378">Hydrolase</keyword>
<dbReference type="STRING" id="502779.A0A0A2V2N2"/>
<feature type="compositionally biased region" description="Basic and acidic residues" evidence="7">
    <location>
        <begin position="597"/>
        <end position="606"/>
    </location>
</feature>
<evidence type="ECO:0000256" key="2">
    <source>
        <dbReference type="ARBA" id="ARBA00022670"/>
    </source>
</evidence>
<dbReference type="InterPro" id="IPR001300">
    <property type="entry name" value="Peptidase_C2_calpain_cat"/>
</dbReference>
<feature type="compositionally biased region" description="Basic and acidic residues" evidence="7">
    <location>
        <begin position="524"/>
        <end position="537"/>
    </location>
</feature>
<keyword evidence="4 6" id="KW-0788">Thiol protease</keyword>
<comment type="similarity">
    <text evidence="1">Belongs to the peptidase C2 family.</text>
</comment>
<dbReference type="PRINTS" id="PR00704">
    <property type="entry name" value="CALPAIN"/>
</dbReference>
<dbReference type="Gene3D" id="3.90.70.10">
    <property type="entry name" value="Cysteine proteinases"/>
    <property type="match status" value="1"/>
</dbReference>
<feature type="domain" description="Calpain catalytic" evidence="8">
    <location>
        <begin position="130"/>
        <end position="387"/>
    </location>
</feature>
<evidence type="ECO:0000256" key="3">
    <source>
        <dbReference type="ARBA" id="ARBA00022801"/>
    </source>
</evidence>
<dbReference type="PROSITE" id="PS50203">
    <property type="entry name" value="CALPAIN_CAT"/>
    <property type="match status" value="1"/>
</dbReference>
<evidence type="ECO:0000256" key="6">
    <source>
        <dbReference type="PROSITE-ProRule" id="PRU00239"/>
    </source>
</evidence>
<dbReference type="PANTHER" id="PTHR10183">
    <property type="entry name" value="CALPAIN"/>
    <property type="match status" value="1"/>
</dbReference>
<dbReference type="VEuPathDB" id="FungiDB:PAAG_11232"/>
<gene>
    <name evidence="9" type="ORF">PAAG_11232</name>
</gene>
<protein>
    <recommendedName>
        <fullName evidence="8">Calpain catalytic domain-containing protein</fullName>
    </recommendedName>
</protein>
<evidence type="ECO:0000256" key="5">
    <source>
        <dbReference type="PIRSR" id="PIRSR622684-1"/>
    </source>
</evidence>
<dbReference type="InterPro" id="IPR038765">
    <property type="entry name" value="Papain-like_cys_pep_sf"/>
</dbReference>
<dbReference type="SUPFAM" id="SSF54001">
    <property type="entry name" value="Cysteine proteinases"/>
    <property type="match status" value="1"/>
</dbReference>
<feature type="region of interest" description="Disordered" evidence="7">
    <location>
        <begin position="1"/>
        <end position="29"/>
    </location>
</feature>
<dbReference type="KEGG" id="pbl:PAAG_11232"/>
<dbReference type="RefSeq" id="XP_015703521.1">
    <property type="nucleotide sequence ID" value="XM_015846914.1"/>
</dbReference>
<evidence type="ECO:0000256" key="7">
    <source>
        <dbReference type="SAM" id="MobiDB-lite"/>
    </source>
</evidence>
<organism evidence="9 10">
    <name type="scientific">Paracoccidioides lutzii (strain ATCC MYA-826 / Pb01)</name>
    <name type="common">Paracoccidioides brasiliensis</name>
    <dbReference type="NCBI Taxonomy" id="502779"/>
    <lineage>
        <taxon>Eukaryota</taxon>
        <taxon>Fungi</taxon>
        <taxon>Dikarya</taxon>
        <taxon>Ascomycota</taxon>
        <taxon>Pezizomycotina</taxon>
        <taxon>Eurotiomycetes</taxon>
        <taxon>Eurotiomycetidae</taxon>
        <taxon>Onygenales</taxon>
        <taxon>Ajellomycetaceae</taxon>
        <taxon>Paracoccidioides</taxon>
    </lineage>
</organism>
<dbReference type="Pfam" id="PF00648">
    <property type="entry name" value="Peptidase_C2"/>
    <property type="match status" value="1"/>
</dbReference>
<dbReference type="eggNOG" id="KOG0045">
    <property type="taxonomic scope" value="Eukaryota"/>
</dbReference>
<sequence length="606" mass="69926">MAHTSVSYGGSDHQPGTETAPTTTKERATPQSIVDTFWGSFNSKFPGRVLKVLPRRPGKTPPQPISNIAHGESALDSYNRAKKECEHAVNRIYDDPHFDIEADLKSGQRNCLDGLGGENMSMKPKGVKRVSGNDGDCWLMAALCTLEIWRASLIGFALHGMSRSEFTDLSFIEASYGEWRHTIIDDKLYLRAPDYEDAAWEREVWDDIGRSDTTKHGCPCWKRPMLRPTGIIQASKAGLLGNFGEAIEDLTGGVTSEIISRDVLDQDRFWNEDLMNVNKKFVFGCATGLYGRWLYPSYYDSKERSGMHECHAYSVMDAKEVNGRRFLRLRNPWGHKEWSGPWSDGSEQWTPEWMNLLQHKFGNDGVFWISYEDFLHKYEFLDRTRLFGDDWIVTQKWTNFQVQLDYRYFKGLDGQYKFELQFRLEKDGQDDYIVRNQNSIYMSRSVSADITLEPGTYTVLVRVRATKSKIAPPEEVIKEKATTDREKLVQIGQFYDLAHTKGVDLESGEEEAERKKKELEKKKAALRKKERDLAEVRSRRKWVTRRKIAARDKRRKKKAKQVRERRAARQQTKNAENQEGQQTEEKKQGGEADEAREDGHSKKEIQ</sequence>
<keyword evidence="2 6" id="KW-0645">Protease</keyword>
<dbReference type="AlphaFoldDB" id="A0A0A2V2N2"/>
<evidence type="ECO:0000259" key="8">
    <source>
        <dbReference type="PROSITE" id="PS50203"/>
    </source>
</evidence>
<evidence type="ECO:0000256" key="4">
    <source>
        <dbReference type="ARBA" id="ARBA00022807"/>
    </source>
</evidence>
<accession>A0A0A2V2N2</accession>
<dbReference type="GO" id="GO:0006508">
    <property type="term" value="P:proteolysis"/>
    <property type="evidence" value="ECO:0007669"/>
    <property type="project" value="UniProtKB-KW"/>
</dbReference>
<evidence type="ECO:0000313" key="10">
    <source>
        <dbReference type="Proteomes" id="UP000002059"/>
    </source>
</evidence>
<dbReference type="PANTHER" id="PTHR10183:SF379">
    <property type="entry name" value="CALPAIN-5"/>
    <property type="match status" value="1"/>
</dbReference>
<feature type="active site" evidence="5 6">
    <location>
        <position position="137"/>
    </location>
</feature>